<keyword evidence="2 7" id="KW-0120">Carbon dioxide fixation</keyword>
<keyword evidence="6" id="KW-1283">Bacterial microcompartment</keyword>
<reference evidence="9" key="1">
    <citation type="journal article" date="2011" name="MBio">
        <title>Novel metabolic attributes of the genus Cyanothece, comprising a group of unicellular nitrogen-fixing Cyanobacteria.</title>
        <authorList>
            <person name="Bandyopadhyay A."/>
            <person name="Elvitigala T."/>
            <person name="Welsh E."/>
            <person name="Stockel J."/>
            <person name="Liberton M."/>
            <person name="Min H."/>
            <person name="Sherman L.A."/>
            <person name="Pakrasi H.B."/>
        </authorList>
    </citation>
    <scope>NUCLEOTIDE SEQUENCE [LARGE SCALE GENOMIC DNA]</scope>
    <source>
        <strain evidence="9">PCC 7424</strain>
    </source>
</reference>
<dbReference type="InterPro" id="IPR046387">
    <property type="entry name" value="CcmL"/>
</dbReference>
<dbReference type="EMBL" id="CP001291">
    <property type="protein sequence ID" value="ACK69814.1"/>
    <property type="molecule type" value="Genomic_DNA"/>
</dbReference>
<comment type="subunit">
    <text evidence="7">Homopentamer. Interacts with full-length CcmM.</text>
</comment>
<evidence type="ECO:0000256" key="6">
    <source>
        <dbReference type="ARBA" id="ARBA00024446"/>
    </source>
</evidence>
<gene>
    <name evidence="7" type="primary">ccmL</name>
    <name evidence="8" type="ordered locus">PCC7424_1370</name>
</gene>
<dbReference type="GO" id="GO:0031470">
    <property type="term" value="C:carboxysome"/>
    <property type="evidence" value="ECO:0007669"/>
    <property type="project" value="UniProtKB-SubCell"/>
</dbReference>
<dbReference type="eggNOG" id="COG4576">
    <property type="taxonomic scope" value="Bacteria"/>
</dbReference>
<sequence length="103" mass="11376">MQIAKVRGTVVSTHKTRSLTGVKLLLVQYIDAQGELMPKYEVAGDTVGAGINEWVLVSRGGAARKESGHEERPLDAMVVGIIDTITVDNRQLYSKKDEYRMSQ</sequence>
<dbReference type="HOGENOM" id="CLU_148498_0_1_3"/>
<proteinExistence type="inferred from homology"/>
<dbReference type="InterPro" id="IPR036677">
    <property type="entry name" value="EutN_CcmL_sf"/>
</dbReference>
<name>B7K7P6_GLOC7</name>
<evidence type="ECO:0000256" key="1">
    <source>
        <dbReference type="ARBA" id="ARBA00022531"/>
    </source>
</evidence>
<evidence type="ECO:0000256" key="7">
    <source>
        <dbReference type="HAMAP-Rule" id="MF_00858"/>
    </source>
</evidence>
<dbReference type="Gene3D" id="2.40.50.220">
    <property type="entry name" value="EutN/Ccml"/>
    <property type="match status" value="1"/>
</dbReference>
<dbReference type="GO" id="GO:0015977">
    <property type="term" value="P:carbon fixation"/>
    <property type="evidence" value="ECO:0007669"/>
    <property type="project" value="UniProtKB-UniRule"/>
</dbReference>
<dbReference type="PROSITE" id="PS51932">
    <property type="entry name" value="BMV"/>
    <property type="match status" value="1"/>
</dbReference>
<dbReference type="AlphaFoldDB" id="B7K7P6"/>
<dbReference type="Proteomes" id="UP000002384">
    <property type="component" value="Chromosome"/>
</dbReference>
<accession>B7K7P6</accession>
<evidence type="ECO:0000313" key="9">
    <source>
        <dbReference type="Proteomes" id="UP000002384"/>
    </source>
</evidence>
<dbReference type="STRING" id="65393.PCC7424_1370"/>
<dbReference type="KEGG" id="cyc:PCC7424_1370"/>
<comment type="function">
    <text evidence="3 7">Probably forms vertices in the carboxysome, a polyhedral inclusion where RuBisCO (ribulose bisphosphate carboxylase, rbcL-rbcS) is sequestered. Has been modeled to induce curvature upon insertion into an otherwise flat hexagonal molecular layer of CcmK subunits.</text>
</comment>
<keyword evidence="9" id="KW-1185">Reference proteome</keyword>
<dbReference type="RefSeq" id="WP_012598760.1">
    <property type="nucleotide sequence ID" value="NC_011729.1"/>
</dbReference>
<evidence type="ECO:0000313" key="8">
    <source>
        <dbReference type="EMBL" id="ACK69814.1"/>
    </source>
</evidence>
<protein>
    <recommendedName>
        <fullName evidence="7">Carboxysome shell vertex protein CcmL</fullName>
    </recommendedName>
    <alternativeName>
        <fullName evidence="7">Carbon dioxide concentrating mechanism protein CcmL</fullName>
    </alternativeName>
</protein>
<dbReference type="Pfam" id="PF03319">
    <property type="entry name" value="EutN_CcmL"/>
    <property type="match status" value="1"/>
</dbReference>
<comment type="domain">
    <text evidence="7">The tight homopentamer forms a pore with an opening of 4-5 Angstroms in diameter which opens into a wider tunnel at the base of the truncated pyramid. The pore is positively charged.</text>
</comment>
<keyword evidence="1 7" id="KW-0602">Photosynthesis</keyword>
<keyword evidence="5 7" id="KW-1282">Carboxysome</keyword>
<evidence type="ECO:0000256" key="5">
    <source>
        <dbReference type="ARBA" id="ARBA00023669"/>
    </source>
</evidence>
<organism evidence="8 9">
    <name type="scientific">Gloeothece citriformis (strain PCC 7424)</name>
    <name type="common">Cyanothece sp. (strain PCC 7424)</name>
    <dbReference type="NCBI Taxonomy" id="65393"/>
    <lineage>
        <taxon>Bacteria</taxon>
        <taxon>Bacillati</taxon>
        <taxon>Cyanobacteriota</taxon>
        <taxon>Cyanophyceae</taxon>
        <taxon>Oscillatoriophycideae</taxon>
        <taxon>Chroococcales</taxon>
        <taxon>Aphanothecaceae</taxon>
        <taxon>Gloeothece</taxon>
        <taxon>Gloeothece citriformis</taxon>
    </lineage>
</organism>
<evidence type="ECO:0000256" key="2">
    <source>
        <dbReference type="ARBA" id="ARBA00023300"/>
    </source>
</evidence>
<dbReference type="CDD" id="cd01614">
    <property type="entry name" value="EutN_CcmL"/>
    <property type="match status" value="1"/>
</dbReference>
<dbReference type="SUPFAM" id="SSF159133">
    <property type="entry name" value="EutN/CcmL-like"/>
    <property type="match status" value="1"/>
</dbReference>
<comment type="subcellular location">
    <subcellularLocation>
        <location evidence="4 7">Carboxysome</location>
    </subcellularLocation>
</comment>
<dbReference type="OrthoDB" id="196195at2"/>
<dbReference type="GO" id="GO:0015979">
    <property type="term" value="P:photosynthesis"/>
    <property type="evidence" value="ECO:0007669"/>
    <property type="project" value="UniProtKB-KW"/>
</dbReference>
<evidence type="ECO:0000256" key="3">
    <source>
        <dbReference type="ARBA" id="ARBA00023569"/>
    </source>
</evidence>
<evidence type="ECO:0000256" key="4">
    <source>
        <dbReference type="ARBA" id="ARBA00023587"/>
    </source>
</evidence>
<dbReference type="HAMAP" id="MF_00858">
    <property type="entry name" value="CcmL"/>
    <property type="match status" value="1"/>
</dbReference>
<dbReference type="PANTHER" id="PTHR36539">
    <property type="entry name" value="ETHANOLAMINE UTILIZATION PROTEIN EUTN"/>
    <property type="match status" value="1"/>
</dbReference>
<dbReference type="PANTHER" id="PTHR36539:SF1">
    <property type="entry name" value="BACTERIAL MICROCOMPARTMENT SHELL VERTEX PROTEIN EUTN"/>
    <property type="match status" value="1"/>
</dbReference>
<comment type="similarity">
    <text evidence="7">Belongs to the CcmL/EutN family. CcmL subfamily.</text>
</comment>
<dbReference type="InterPro" id="IPR004992">
    <property type="entry name" value="EutN_CcmL"/>
</dbReference>
<dbReference type="GO" id="GO:0043886">
    <property type="term" value="F:structural constituent of carboxysome shell"/>
    <property type="evidence" value="ECO:0007669"/>
    <property type="project" value="UniProtKB-UniRule"/>
</dbReference>